<evidence type="ECO:0000256" key="7">
    <source>
        <dbReference type="ARBA" id="ARBA00022840"/>
    </source>
</evidence>
<keyword evidence="5 12" id="KW-0132">Cell division</keyword>
<evidence type="ECO:0000313" key="17">
    <source>
        <dbReference type="EMBL" id="UUF06566.1"/>
    </source>
</evidence>
<evidence type="ECO:0000256" key="11">
    <source>
        <dbReference type="ARBA" id="ARBA00023316"/>
    </source>
</evidence>
<dbReference type="SUPFAM" id="SSF63418">
    <property type="entry name" value="MurE/MurF N-terminal domain"/>
    <property type="match status" value="1"/>
</dbReference>
<reference evidence="18 19" key="1">
    <citation type="submission" date="2021-03" db="EMBL/GenBank/DDBJ databases">
        <title>Comparative Genomics and Metabolomics in the genus Turicibacter.</title>
        <authorList>
            <person name="Maki J."/>
            <person name="Looft T."/>
        </authorList>
    </citation>
    <scope>NUCLEOTIDE SEQUENCE</scope>
    <source>
        <strain evidence="18">ISU324</strain>
        <strain evidence="17 19">MMM721</strain>
    </source>
</reference>
<dbReference type="InterPro" id="IPR013221">
    <property type="entry name" value="Mur_ligase_cen"/>
</dbReference>
<dbReference type="NCBIfam" id="NF001126">
    <property type="entry name" value="PRK00139.1-4"/>
    <property type="match status" value="1"/>
</dbReference>
<dbReference type="GO" id="GO:0009252">
    <property type="term" value="P:peptidoglycan biosynthetic process"/>
    <property type="evidence" value="ECO:0007669"/>
    <property type="project" value="UniProtKB-UniRule"/>
</dbReference>
<evidence type="ECO:0000313" key="20">
    <source>
        <dbReference type="Proteomes" id="UP001058072"/>
    </source>
</evidence>
<evidence type="ECO:0000313" key="19">
    <source>
        <dbReference type="Proteomes" id="UP001058016"/>
    </source>
</evidence>
<proteinExistence type="inferred from homology"/>
<evidence type="ECO:0000256" key="2">
    <source>
        <dbReference type="ARBA" id="ARBA00005898"/>
    </source>
</evidence>
<feature type="domain" description="Mur ligase C-terminal" evidence="15">
    <location>
        <begin position="324"/>
        <end position="449"/>
    </location>
</feature>
<dbReference type="GO" id="GO:0004326">
    <property type="term" value="F:tetrahydrofolylpolyglutamate synthase activity"/>
    <property type="evidence" value="ECO:0007669"/>
    <property type="project" value="InterPro"/>
</dbReference>
<keyword evidence="12" id="KW-0460">Magnesium</keyword>
<comment type="subcellular location">
    <subcellularLocation>
        <location evidence="12 13">Cytoplasm</location>
    </subcellularLocation>
</comment>
<keyword evidence="8 12" id="KW-0133">Cell shape</keyword>
<dbReference type="NCBIfam" id="NF001124">
    <property type="entry name" value="PRK00139.1-2"/>
    <property type="match status" value="1"/>
</dbReference>
<evidence type="ECO:0000256" key="12">
    <source>
        <dbReference type="HAMAP-Rule" id="MF_00208"/>
    </source>
</evidence>
<feature type="binding site" evidence="12">
    <location>
        <begin position="101"/>
        <end position="107"/>
    </location>
    <ligand>
        <name>ATP</name>
        <dbReference type="ChEBI" id="CHEBI:30616"/>
    </ligand>
</feature>
<feature type="domain" description="Mur ligase central" evidence="16">
    <location>
        <begin position="100"/>
        <end position="302"/>
    </location>
</feature>
<dbReference type="Pfam" id="PF08245">
    <property type="entry name" value="Mur_ligase_M"/>
    <property type="match status" value="1"/>
</dbReference>
<evidence type="ECO:0000256" key="13">
    <source>
        <dbReference type="RuleBase" id="RU004135"/>
    </source>
</evidence>
<evidence type="ECO:0000256" key="3">
    <source>
        <dbReference type="ARBA" id="ARBA00022490"/>
    </source>
</evidence>
<keyword evidence="4 12" id="KW-0436">Ligase</keyword>
<dbReference type="Gene3D" id="3.90.190.20">
    <property type="entry name" value="Mur ligase, C-terminal domain"/>
    <property type="match status" value="1"/>
</dbReference>
<comment type="function">
    <text evidence="12">Catalyzes the addition of an amino acid to the nucleotide precursor UDP-N-acetylmuramoyl-L-alanyl-D-glutamate (UMAG) in the biosynthesis of bacterial cell-wall peptidoglycan.</text>
</comment>
<evidence type="ECO:0000256" key="6">
    <source>
        <dbReference type="ARBA" id="ARBA00022741"/>
    </source>
</evidence>
<dbReference type="EMBL" id="CP071249">
    <property type="protein sequence ID" value="UUF06566.1"/>
    <property type="molecule type" value="Genomic_DNA"/>
</dbReference>
<keyword evidence="6 12" id="KW-0547">Nucleotide-binding</keyword>
<organism evidence="18 20">
    <name type="scientific">Turicibacter bilis</name>
    <dbReference type="NCBI Taxonomy" id="2735723"/>
    <lineage>
        <taxon>Bacteria</taxon>
        <taxon>Bacillati</taxon>
        <taxon>Bacillota</taxon>
        <taxon>Erysipelotrichia</taxon>
        <taxon>Erysipelotrichales</taxon>
        <taxon>Turicibacteraceae</taxon>
        <taxon>Turicibacter</taxon>
    </lineage>
</organism>
<dbReference type="Gene3D" id="3.40.1390.10">
    <property type="entry name" value="MurE/MurF, N-terminal domain"/>
    <property type="match status" value="1"/>
</dbReference>
<keyword evidence="11 12" id="KW-0961">Cell wall biogenesis/degradation</keyword>
<dbReference type="InterPro" id="IPR035911">
    <property type="entry name" value="MurE/MurF_N"/>
</dbReference>
<accession>A0A9Q9CIY0</accession>
<dbReference type="GO" id="GO:0051301">
    <property type="term" value="P:cell division"/>
    <property type="evidence" value="ECO:0007669"/>
    <property type="project" value="UniProtKB-KW"/>
</dbReference>
<dbReference type="PANTHER" id="PTHR23135">
    <property type="entry name" value="MUR LIGASE FAMILY MEMBER"/>
    <property type="match status" value="1"/>
</dbReference>
<dbReference type="SUPFAM" id="SSF53623">
    <property type="entry name" value="MurD-like peptide ligases, catalytic domain"/>
    <property type="match status" value="1"/>
</dbReference>
<keyword evidence="9 12" id="KW-0573">Peptidoglycan synthesis</keyword>
<dbReference type="InterPro" id="IPR000713">
    <property type="entry name" value="Mur_ligase_N"/>
</dbReference>
<dbReference type="GO" id="GO:0071555">
    <property type="term" value="P:cell wall organization"/>
    <property type="evidence" value="ECO:0007669"/>
    <property type="project" value="UniProtKB-KW"/>
</dbReference>
<keyword evidence="3 12" id="KW-0963">Cytoplasm</keyword>
<dbReference type="InterPro" id="IPR018109">
    <property type="entry name" value="Folylpolyglutamate_synth_CS"/>
</dbReference>
<feature type="domain" description="Mur ligase N-terminal catalytic" evidence="14">
    <location>
        <begin position="14"/>
        <end position="62"/>
    </location>
</feature>
<evidence type="ECO:0000256" key="5">
    <source>
        <dbReference type="ARBA" id="ARBA00022618"/>
    </source>
</evidence>
<feature type="binding site" evidence="12">
    <location>
        <position position="178"/>
    </location>
    <ligand>
        <name>UDP-N-acetyl-alpha-D-muramoyl-L-alanyl-D-glutamate</name>
        <dbReference type="ChEBI" id="CHEBI:83900"/>
    </ligand>
</feature>
<sequence>MDIKLLFDVDFDLKVTGISTDNRLVQPGDLFVCIKGYTVDGHRFAKQAEVAGAVAIVCEQSIENIGIPQIIVADTKAELPRLAHLIFNKPTEKLNLFGLTGTNGKTTTAYILEHLLGGFEGHVGYIGTNGIRYGEVFIEPRNTTPEPLSLQQTFNNMVKAGVQNVAIEVSSHALELHRVDYCRFKVALFTNLTPEHLDFHPTMEEYFEAKYKLFTMLTPDGYGIVNLDDEYGIQLVNRLKAAQQRFYTYAIEKDADFRALDVRMTTSGTTFTLKSPVGQYEVKTPLLGTFNVHNALGAMASAYAAGMPMEQIVSLIAKLSPVDGRMEIINEGQDFTVIVDYAHTPDGVEKVLEFVNDIKQSSVKVVIGCPGDRDRTKRPVIAKLSVDYADDVIFTTDDPHSEDPVDILNEMTQGMEESHYEVIVDRIKAIEAAINKAQKNDIVLIAGRGHEKVQYWKSGNIELDDREVAKEILRKKLQIG</sequence>
<evidence type="ECO:0000313" key="18">
    <source>
        <dbReference type="EMBL" id="UUF07816.1"/>
    </source>
</evidence>
<dbReference type="GO" id="GO:0000287">
    <property type="term" value="F:magnesium ion binding"/>
    <property type="evidence" value="ECO:0007669"/>
    <property type="project" value="UniProtKB-UniRule"/>
</dbReference>
<name>A0A9Q9CIY0_9FIRM</name>
<evidence type="ECO:0000256" key="9">
    <source>
        <dbReference type="ARBA" id="ARBA00022984"/>
    </source>
</evidence>
<evidence type="ECO:0000256" key="4">
    <source>
        <dbReference type="ARBA" id="ARBA00022598"/>
    </source>
</evidence>
<dbReference type="PANTHER" id="PTHR23135:SF4">
    <property type="entry name" value="UDP-N-ACETYLMURAMOYL-L-ALANYL-D-GLUTAMATE--2,6-DIAMINOPIMELATE LIGASE MURE HOMOLOG, CHLOROPLASTIC"/>
    <property type="match status" value="1"/>
</dbReference>
<evidence type="ECO:0000256" key="8">
    <source>
        <dbReference type="ARBA" id="ARBA00022960"/>
    </source>
</evidence>
<dbReference type="EC" id="6.3.2.-" evidence="12"/>
<feature type="modified residue" description="N6-carboxylysine" evidence="12">
    <location>
        <position position="210"/>
    </location>
</feature>
<evidence type="ECO:0000259" key="14">
    <source>
        <dbReference type="Pfam" id="PF01225"/>
    </source>
</evidence>
<dbReference type="InterPro" id="IPR036565">
    <property type="entry name" value="Mur-like_cat_sf"/>
</dbReference>
<gene>
    <name evidence="12" type="primary">murE</name>
    <name evidence="17" type="ORF">J0J69_02985</name>
    <name evidence="18" type="ORF">J0J70_09325</name>
</gene>
<dbReference type="InterPro" id="IPR036615">
    <property type="entry name" value="Mur_ligase_C_dom_sf"/>
</dbReference>
<dbReference type="NCBIfam" id="TIGR01085">
    <property type="entry name" value="murE"/>
    <property type="match status" value="1"/>
</dbReference>
<dbReference type="HAMAP" id="MF_00208">
    <property type="entry name" value="MurE"/>
    <property type="match status" value="1"/>
</dbReference>
<comment type="caution">
    <text evidence="12">Lacks conserved residue(s) required for the propagation of feature annotation.</text>
</comment>
<evidence type="ECO:0000256" key="10">
    <source>
        <dbReference type="ARBA" id="ARBA00023306"/>
    </source>
</evidence>
<comment type="cofactor">
    <cofactor evidence="12">
        <name>Mg(2+)</name>
        <dbReference type="ChEBI" id="CHEBI:18420"/>
    </cofactor>
</comment>
<dbReference type="Proteomes" id="UP001058016">
    <property type="component" value="Chromosome"/>
</dbReference>
<evidence type="ECO:0000259" key="15">
    <source>
        <dbReference type="Pfam" id="PF02875"/>
    </source>
</evidence>
<dbReference type="SUPFAM" id="SSF53244">
    <property type="entry name" value="MurD-like peptide ligases, peptide-binding domain"/>
    <property type="match status" value="1"/>
</dbReference>
<comment type="similarity">
    <text evidence="2 12">Belongs to the MurCDEF family. MurE subfamily.</text>
</comment>
<dbReference type="EMBL" id="CP071250">
    <property type="protein sequence ID" value="UUF07816.1"/>
    <property type="molecule type" value="Genomic_DNA"/>
</dbReference>
<dbReference type="PROSITE" id="PS01011">
    <property type="entry name" value="FOLYLPOLYGLU_SYNT_1"/>
    <property type="match status" value="1"/>
</dbReference>
<dbReference type="GO" id="GO:0005737">
    <property type="term" value="C:cytoplasm"/>
    <property type="evidence" value="ECO:0007669"/>
    <property type="project" value="UniProtKB-SubCell"/>
</dbReference>
<comment type="PTM">
    <text evidence="12">Carboxylation is probably crucial for Mg(2+) binding and, consequently, for the gamma-phosphate positioning of ATP.</text>
</comment>
<dbReference type="InterPro" id="IPR004101">
    <property type="entry name" value="Mur_ligase_C"/>
</dbReference>
<evidence type="ECO:0000259" key="16">
    <source>
        <dbReference type="Pfam" id="PF08245"/>
    </source>
</evidence>
<keyword evidence="7 12" id="KW-0067">ATP-binding</keyword>
<dbReference type="Proteomes" id="UP001058072">
    <property type="component" value="Chromosome"/>
</dbReference>
<evidence type="ECO:0000256" key="1">
    <source>
        <dbReference type="ARBA" id="ARBA00004752"/>
    </source>
</evidence>
<keyword evidence="10 12" id="KW-0131">Cell cycle</keyword>
<dbReference type="GO" id="GO:0008360">
    <property type="term" value="P:regulation of cell shape"/>
    <property type="evidence" value="ECO:0007669"/>
    <property type="project" value="UniProtKB-KW"/>
</dbReference>
<dbReference type="Pfam" id="PF01225">
    <property type="entry name" value="Mur_ligase"/>
    <property type="match status" value="1"/>
</dbReference>
<feature type="binding site" evidence="12">
    <location>
        <position position="170"/>
    </location>
    <ligand>
        <name>UDP-N-acetyl-alpha-D-muramoyl-L-alanyl-D-glutamate</name>
        <dbReference type="ChEBI" id="CHEBI:83900"/>
    </ligand>
</feature>
<feature type="binding site" evidence="12">
    <location>
        <position position="142"/>
    </location>
    <ligand>
        <name>UDP-N-acetyl-alpha-D-muramoyl-L-alanyl-D-glutamate</name>
        <dbReference type="ChEBI" id="CHEBI:83900"/>
    </ligand>
</feature>
<comment type="pathway">
    <text evidence="1 12 13">Cell wall biogenesis; peptidoglycan biosynthesis.</text>
</comment>
<dbReference type="Gene3D" id="3.40.1190.10">
    <property type="entry name" value="Mur-like, catalytic domain"/>
    <property type="match status" value="1"/>
</dbReference>
<keyword evidence="19" id="KW-1185">Reference proteome</keyword>
<dbReference type="AlphaFoldDB" id="A0A9Q9CIY0"/>
<dbReference type="Pfam" id="PF02875">
    <property type="entry name" value="Mur_ligase_C"/>
    <property type="match status" value="1"/>
</dbReference>
<protein>
    <recommendedName>
        <fullName evidence="12">UDP-N-acetylmuramyl-tripeptide synthetase</fullName>
        <ecNumber evidence="12">6.3.2.-</ecNumber>
    </recommendedName>
    <alternativeName>
        <fullName evidence="12">UDP-MurNAc-tripeptide synthetase</fullName>
    </alternativeName>
</protein>
<feature type="binding site" evidence="12">
    <location>
        <begin position="143"/>
        <end position="144"/>
    </location>
    <ligand>
        <name>UDP-N-acetyl-alpha-D-muramoyl-L-alanyl-D-glutamate</name>
        <dbReference type="ChEBI" id="CHEBI:83900"/>
    </ligand>
</feature>
<dbReference type="RefSeq" id="WP_055244826.1">
    <property type="nucleotide sequence ID" value="NZ_CP071249.1"/>
</dbReference>
<dbReference type="InterPro" id="IPR005761">
    <property type="entry name" value="UDP-N-AcMur-Glu-dNH2Pim_ligase"/>
</dbReference>
<dbReference type="GO" id="GO:0005524">
    <property type="term" value="F:ATP binding"/>
    <property type="evidence" value="ECO:0007669"/>
    <property type="project" value="UniProtKB-UniRule"/>
</dbReference>